<sequence length="123" mass="13415">MFEINKNYTREFIHQVCGGNKQAFLPMKNGKVVAACLRTDLNPQAPEVIICNSSASANAAGRTLSGQRDAIPVFIKTETDSYRFAGLFAPGESFVTPLSCAPFVQNCGLTSAQVSRVIKMQRR</sequence>
<name>A0A4R5LK56_9BURK</name>
<comment type="caution">
    <text evidence="1">The sequence shown here is derived from an EMBL/GenBank/DDBJ whole genome shotgun (WGS) entry which is preliminary data.</text>
</comment>
<evidence type="ECO:0000313" key="1">
    <source>
        <dbReference type="EMBL" id="TDG10048.1"/>
    </source>
</evidence>
<proteinExistence type="predicted"/>
<dbReference type="RefSeq" id="WP_133181070.1">
    <property type="nucleotide sequence ID" value="NZ_CAJMZB010000001.1"/>
</dbReference>
<protein>
    <submittedName>
        <fullName evidence="1">Uncharacterized protein</fullName>
    </submittedName>
</protein>
<dbReference type="AlphaFoldDB" id="A0A4R5LK56"/>
<dbReference type="EMBL" id="SMOD01000003">
    <property type="protein sequence ID" value="TDG10048.1"/>
    <property type="molecule type" value="Genomic_DNA"/>
</dbReference>
<organism evidence="1 2">
    <name type="scientific">Paraburkholderia guartelaensis</name>
    <dbReference type="NCBI Taxonomy" id="2546446"/>
    <lineage>
        <taxon>Bacteria</taxon>
        <taxon>Pseudomonadati</taxon>
        <taxon>Pseudomonadota</taxon>
        <taxon>Betaproteobacteria</taxon>
        <taxon>Burkholderiales</taxon>
        <taxon>Burkholderiaceae</taxon>
        <taxon>Paraburkholderia</taxon>
    </lineage>
</organism>
<dbReference type="OrthoDB" id="8592994at2"/>
<accession>A0A4R5LK56</accession>
<evidence type="ECO:0000313" key="2">
    <source>
        <dbReference type="Proteomes" id="UP000295606"/>
    </source>
</evidence>
<reference evidence="1 2" key="1">
    <citation type="submission" date="2019-03" db="EMBL/GenBank/DDBJ databases">
        <title>Paraburkholderia sp. isolated from native Mimosa gymnas in Guartela State Park, Brazil.</title>
        <authorList>
            <person name="Paulitsch F."/>
            <person name="Hungria M."/>
            <person name="Delamuta J.R.M."/>
            <person name="Ribeiro R.A."/>
            <person name="Dall'Agnol R."/>
            <person name="Silva J.S.B."/>
        </authorList>
    </citation>
    <scope>NUCLEOTIDE SEQUENCE [LARGE SCALE GENOMIC DNA]</scope>
    <source>
        <strain evidence="1 2">CNPSo 3008</strain>
    </source>
</reference>
<dbReference type="Proteomes" id="UP000295606">
    <property type="component" value="Unassembled WGS sequence"/>
</dbReference>
<gene>
    <name evidence="1" type="ORF">E1N52_05965</name>
</gene>